<keyword evidence="2" id="KW-1185">Reference proteome</keyword>
<dbReference type="AlphaFoldDB" id="A0A6A6XSF4"/>
<organism evidence="1 2">
    <name type="scientific">Melanomma pulvis-pyrius CBS 109.77</name>
    <dbReference type="NCBI Taxonomy" id="1314802"/>
    <lineage>
        <taxon>Eukaryota</taxon>
        <taxon>Fungi</taxon>
        <taxon>Dikarya</taxon>
        <taxon>Ascomycota</taxon>
        <taxon>Pezizomycotina</taxon>
        <taxon>Dothideomycetes</taxon>
        <taxon>Pleosporomycetidae</taxon>
        <taxon>Pleosporales</taxon>
        <taxon>Melanommataceae</taxon>
        <taxon>Melanomma</taxon>
    </lineage>
</organism>
<protein>
    <submittedName>
        <fullName evidence="1">Uncharacterized protein</fullName>
    </submittedName>
</protein>
<gene>
    <name evidence="1" type="ORF">K505DRAFT_321118</name>
</gene>
<proteinExistence type="predicted"/>
<dbReference type="Proteomes" id="UP000799757">
    <property type="component" value="Unassembled WGS sequence"/>
</dbReference>
<reference evidence="1" key="1">
    <citation type="journal article" date="2020" name="Stud. Mycol.">
        <title>101 Dothideomycetes genomes: a test case for predicting lifestyles and emergence of pathogens.</title>
        <authorList>
            <person name="Haridas S."/>
            <person name="Albert R."/>
            <person name="Binder M."/>
            <person name="Bloem J."/>
            <person name="Labutti K."/>
            <person name="Salamov A."/>
            <person name="Andreopoulos B."/>
            <person name="Baker S."/>
            <person name="Barry K."/>
            <person name="Bills G."/>
            <person name="Bluhm B."/>
            <person name="Cannon C."/>
            <person name="Castanera R."/>
            <person name="Culley D."/>
            <person name="Daum C."/>
            <person name="Ezra D."/>
            <person name="Gonzalez J."/>
            <person name="Henrissat B."/>
            <person name="Kuo A."/>
            <person name="Liang C."/>
            <person name="Lipzen A."/>
            <person name="Lutzoni F."/>
            <person name="Magnuson J."/>
            <person name="Mondo S."/>
            <person name="Nolan M."/>
            <person name="Ohm R."/>
            <person name="Pangilinan J."/>
            <person name="Park H.-J."/>
            <person name="Ramirez L."/>
            <person name="Alfaro M."/>
            <person name="Sun H."/>
            <person name="Tritt A."/>
            <person name="Yoshinaga Y."/>
            <person name="Zwiers L.-H."/>
            <person name="Turgeon B."/>
            <person name="Goodwin S."/>
            <person name="Spatafora J."/>
            <person name="Crous P."/>
            <person name="Grigoriev I."/>
        </authorList>
    </citation>
    <scope>NUCLEOTIDE SEQUENCE</scope>
    <source>
        <strain evidence="1">CBS 109.77</strain>
    </source>
</reference>
<name>A0A6A6XSF4_9PLEO</name>
<accession>A0A6A6XSF4</accession>
<evidence type="ECO:0000313" key="2">
    <source>
        <dbReference type="Proteomes" id="UP000799757"/>
    </source>
</evidence>
<dbReference type="EMBL" id="MU001763">
    <property type="protein sequence ID" value="KAF2799516.1"/>
    <property type="molecule type" value="Genomic_DNA"/>
</dbReference>
<sequence length="51" mass="5522">MTCTYIDPSYPFILLCTLLDTSSPTGILLNALSIHKSCSAQALSHSPLLIR</sequence>
<evidence type="ECO:0000313" key="1">
    <source>
        <dbReference type="EMBL" id="KAF2799516.1"/>
    </source>
</evidence>